<organism evidence="1 2">
    <name type="scientific">Golovinomyces cichoracearum</name>
    <dbReference type="NCBI Taxonomy" id="62708"/>
    <lineage>
        <taxon>Eukaryota</taxon>
        <taxon>Fungi</taxon>
        <taxon>Dikarya</taxon>
        <taxon>Ascomycota</taxon>
        <taxon>Pezizomycotina</taxon>
        <taxon>Leotiomycetes</taxon>
        <taxon>Erysiphales</taxon>
        <taxon>Erysiphaceae</taxon>
        <taxon>Golovinomyces</taxon>
    </lineage>
</organism>
<name>A0A420J1P3_9PEZI</name>
<accession>A0A420J1P3</accession>
<sequence>MAFDILSATADHEPLVKDSISHFTCRNYEINSALRSTSLVHQIRVSIIILKPSLICLIGVGRSLISSTPIYRIWKDPGLYCECVTIQDFLLALELENLSQ</sequence>
<dbReference type="EMBL" id="MCBS01019023">
    <property type="protein sequence ID" value="RKF80742.1"/>
    <property type="molecule type" value="Genomic_DNA"/>
</dbReference>
<reference evidence="1 2" key="1">
    <citation type="journal article" date="2018" name="BMC Genomics">
        <title>Comparative genome analyses reveal sequence features reflecting distinct modes of host-adaptation between dicot and monocot powdery mildew.</title>
        <authorList>
            <person name="Wu Y."/>
            <person name="Ma X."/>
            <person name="Pan Z."/>
            <person name="Kale S.D."/>
            <person name="Song Y."/>
            <person name="King H."/>
            <person name="Zhang Q."/>
            <person name="Presley C."/>
            <person name="Deng X."/>
            <person name="Wei C.I."/>
            <person name="Xiao S."/>
        </authorList>
    </citation>
    <scope>NUCLEOTIDE SEQUENCE [LARGE SCALE GENOMIC DNA]</scope>
    <source>
        <strain evidence="1">UMSG1</strain>
    </source>
</reference>
<comment type="caution">
    <text evidence="1">The sequence shown here is derived from an EMBL/GenBank/DDBJ whole genome shotgun (WGS) entry which is preliminary data.</text>
</comment>
<gene>
    <name evidence="1" type="ORF">GcM1_190017</name>
</gene>
<dbReference type="AlphaFoldDB" id="A0A420J1P3"/>
<dbReference type="Proteomes" id="UP000285326">
    <property type="component" value="Unassembled WGS sequence"/>
</dbReference>
<protein>
    <submittedName>
        <fullName evidence="1">Uncharacterized protein</fullName>
    </submittedName>
</protein>
<evidence type="ECO:0000313" key="1">
    <source>
        <dbReference type="EMBL" id="RKF80742.1"/>
    </source>
</evidence>
<evidence type="ECO:0000313" key="2">
    <source>
        <dbReference type="Proteomes" id="UP000285326"/>
    </source>
</evidence>
<proteinExistence type="predicted"/>